<dbReference type="OrthoDB" id="331081at2759"/>
<keyword evidence="4" id="KW-0539">Nucleus</keyword>
<dbReference type="Pfam" id="PF03931">
    <property type="entry name" value="Skp1_POZ"/>
    <property type="match status" value="1"/>
</dbReference>
<evidence type="ECO:0000256" key="4">
    <source>
        <dbReference type="ARBA" id="ARBA00023242"/>
    </source>
</evidence>
<evidence type="ECO:0000256" key="2">
    <source>
        <dbReference type="ARBA" id="ARBA00009993"/>
    </source>
</evidence>
<evidence type="ECO:0000313" key="7">
    <source>
        <dbReference type="Proteomes" id="UP000591131"/>
    </source>
</evidence>
<dbReference type="GO" id="GO:0005634">
    <property type="term" value="C:nucleus"/>
    <property type="evidence" value="ECO:0007669"/>
    <property type="project" value="UniProtKB-SubCell"/>
</dbReference>
<dbReference type="SUPFAM" id="SSF54695">
    <property type="entry name" value="POZ domain"/>
    <property type="match status" value="1"/>
</dbReference>
<organism evidence="6 7">
    <name type="scientific">Perkinsus chesapeaki</name>
    <name type="common">Clam parasite</name>
    <name type="synonym">Perkinsus andrewsi</name>
    <dbReference type="NCBI Taxonomy" id="330153"/>
    <lineage>
        <taxon>Eukaryota</taxon>
        <taxon>Sar</taxon>
        <taxon>Alveolata</taxon>
        <taxon>Perkinsozoa</taxon>
        <taxon>Perkinsea</taxon>
        <taxon>Perkinsida</taxon>
        <taxon>Perkinsidae</taxon>
        <taxon>Perkinsus</taxon>
    </lineage>
</organism>
<sequence length="132" mass="14904">MTVDSAKDGSFEFVTLKSSDGKEIRLDKSIACQAPTIKAIVQGPGNFAETANGMITLPSIRGEVLKCVVDYLYYLHKYTDSEITDFGHVTSPVLLDPSDWPVGSMSCRSQSQTFPWMKASRWRYFWRLIIWA</sequence>
<protein>
    <recommendedName>
        <fullName evidence="3">Elongin-C</fullName>
    </recommendedName>
</protein>
<keyword evidence="7" id="KW-1185">Reference proteome</keyword>
<dbReference type="SMART" id="SM00512">
    <property type="entry name" value="Skp1"/>
    <property type="match status" value="1"/>
</dbReference>
<gene>
    <name evidence="6" type="ORF">FOL47_008129</name>
</gene>
<dbReference type="GO" id="GO:0006511">
    <property type="term" value="P:ubiquitin-dependent protein catabolic process"/>
    <property type="evidence" value="ECO:0007669"/>
    <property type="project" value="InterPro"/>
</dbReference>
<dbReference type="InterPro" id="IPR039948">
    <property type="entry name" value="ELC1"/>
</dbReference>
<dbReference type="PANTHER" id="PTHR20648">
    <property type="entry name" value="ELONGIN-C"/>
    <property type="match status" value="1"/>
</dbReference>
<comment type="similarity">
    <text evidence="2">Belongs to the SKP1 family.</text>
</comment>
<comment type="caution">
    <text evidence="6">The sequence shown here is derived from an EMBL/GenBank/DDBJ whole genome shotgun (WGS) entry which is preliminary data.</text>
</comment>
<dbReference type="Proteomes" id="UP000591131">
    <property type="component" value="Unassembled WGS sequence"/>
</dbReference>
<evidence type="ECO:0000313" key="6">
    <source>
        <dbReference type="EMBL" id="KAF4658183.1"/>
    </source>
</evidence>
<dbReference type="AlphaFoldDB" id="A0A7J6LGA3"/>
<reference evidence="6 7" key="1">
    <citation type="submission" date="2020-04" db="EMBL/GenBank/DDBJ databases">
        <title>Perkinsus chesapeaki whole genome sequence.</title>
        <authorList>
            <person name="Bogema D.R."/>
        </authorList>
    </citation>
    <scope>NUCLEOTIDE SEQUENCE [LARGE SCALE GENOMIC DNA]</scope>
    <source>
        <strain evidence="6">ATCC PRA-425</strain>
    </source>
</reference>
<dbReference type="FunFam" id="3.30.710.10:FF:000035">
    <property type="entry name" value="Elongin C transcription elongation factor"/>
    <property type="match status" value="1"/>
</dbReference>
<evidence type="ECO:0000256" key="1">
    <source>
        <dbReference type="ARBA" id="ARBA00004123"/>
    </source>
</evidence>
<dbReference type="InterPro" id="IPR016073">
    <property type="entry name" value="Skp1_comp_POZ"/>
</dbReference>
<dbReference type="InterPro" id="IPR001232">
    <property type="entry name" value="SKP1-like"/>
</dbReference>
<evidence type="ECO:0000259" key="5">
    <source>
        <dbReference type="Pfam" id="PF03931"/>
    </source>
</evidence>
<comment type="subcellular location">
    <subcellularLocation>
        <location evidence="1">Nucleus</location>
    </subcellularLocation>
</comment>
<accession>A0A7J6LGA3</accession>
<dbReference type="Gene3D" id="3.30.710.10">
    <property type="entry name" value="Potassium Channel Kv1.1, Chain A"/>
    <property type="match status" value="1"/>
</dbReference>
<feature type="domain" description="SKP1 component POZ" evidence="5">
    <location>
        <begin position="13"/>
        <end position="76"/>
    </location>
</feature>
<proteinExistence type="inferred from homology"/>
<dbReference type="InterPro" id="IPR011333">
    <property type="entry name" value="SKP1/BTB/POZ_sf"/>
</dbReference>
<dbReference type="EMBL" id="JAAPAO010000505">
    <property type="protein sequence ID" value="KAF4658183.1"/>
    <property type="molecule type" value="Genomic_DNA"/>
</dbReference>
<name>A0A7J6LGA3_PERCH</name>
<evidence type="ECO:0000256" key="3">
    <source>
        <dbReference type="ARBA" id="ARBA00021347"/>
    </source>
</evidence>